<dbReference type="GO" id="GO:0043565">
    <property type="term" value="F:sequence-specific DNA binding"/>
    <property type="evidence" value="ECO:0007669"/>
    <property type="project" value="TreeGrafter"/>
</dbReference>
<evidence type="ECO:0000256" key="5">
    <source>
        <dbReference type="ARBA" id="ARBA00023125"/>
    </source>
</evidence>
<gene>
    <name evidence="9" type="ORF">HRR80_006612</name>
</gene>
<dbReference type="Pfam" id="PF00172">
    <property type="entry name" value="Zn_clus"/>
    <property type="match status" value="1"/>
</dbReference>
<keyword evidence="6" id="KW-0804">Transcription</keyword>
<dbReference type="AlphaFoldDB" id="A0AAN6EQB5"/>
<keyword evidence="7" id="KW-0539">Nucleus</keyword>
<dbReference type="GO" id="GO:0006351">
    <property type="term" value="P:DNA-templated transcription"/>
    <property type="evidence" value="ECO:0007669"/>
    <property type="project" value="InterPro"/>
</dbReference>
<keyword evidence="4" id="KW-0805">Transcription regulation</keyword>
<keyword evidence="5" id="KW-0238">DNA-binding</keyword>
<accession>A0AAN6EQB5</accession>
<dbReference type="GO" id="GO:0005634">
    <property type="term" value="C:nucleus"/>
    <property type="evidence" value="ECO:0007669"/>
    <property type="project" value="UniProtKB-SubCell"/>
</dbReference>
<dbReference type="CDD" id="cd15485">
    <property type="entry name" value="ZIP_Cat8"/>
    <property type="match status" value="1"/>
</dbReference>
<evidence type="ECO:0000256" key="6">
    <source>
        <dbReference type="ARBA" id="ARBA00023163"/>
    </source>
</evidence>
<keyword evidence="3" id="KW-0862">Zinc</keyword>
<dbReference type="PROSITE" id="PS50048">
    <property type="entry name" value="ZN2_CY6_FUNGAL_2"/>
    <property type="match status" value="1"/>
</dbReference>
<dbReference type="PANTHER" id="PTHR47782:SF12">
    <property type="entry name" value="ZN(II)2CYS6 TRANSCRIPTION FACTOR (EUROFUNG)"/>
    <property type="match status" value="1"/>
</dbReference>
<comment type="subcellular location">
    <subcellularLocation>
        <location evidence="1">Nucleus</location>
    </subcellularLocation>
</comment>
<dbReference type="InterPro" id="IPR036864">
    <property type="entry name" value="Zn2-C6_fun-type_DNA-bd_sf"/>
</dbReference>
<comment type="caution">
    <text evidence="9">The sequence shown here is derived from an EMBL/GenBank/DDBJ whole genome shotgun (WGS) entry which is preliminary data.</text>
</comment>
<dbReference type="Proteomes" id="UP001161757">
    <property type="component" value="Unassembled WGS sequence"/>
</dbReference>
<evidence type="ECO:0000256" key="2">
    <source>
        <dbReference type="ARBA" id="ARBA00022723"/>
    </source>
</evidence>
<feature type="domain" description="Zn(2)-C6 fungal-type" evidence="8">
    <location>
        <begin position="22"/>
        <end position="52"/>
    </location>
</feature>
<dbReference type="GO" id="GO:0045944">
    <property type="term" value="P:positive regulation of transcription by RNA polymerase II"/>
    <property type="evidence" value="ECO:0007669"/>
    <property type="project" value="TreeGrafter"/>
</dbReference>
<dbReference type="SMART" id="SM00906">
    <property type="entry name" value="Fungal_trans"/>
    <property type="match status" value="1"/>
</dbReference>
<dbReference type="CDD" id="cd00067">
    <property type="entry name" value="GAL4"/>
    <property type="match status" value="1"/>
</dbReference>
<dbReference type="SMART" id="SM00066">
    <property type="entry name" value="GAL4"/>
    <property type="match status" value="1"/>
</dbReference>
<dbReference type="Pfam" id="PF04082">
    <property type="entry name" value="Fungal_trans"/>
    <property type="match status" value="1"/>
</dbReference>
<dbReference type="SUPFAM" id="SSF57701">
    <property type="entry name" value="Zn2/Cys6 DNA-binding domain"/>
    <property type="match status" value="1"/>
</dbReference>
<evidence type="ECO:0000256" key="4">
    <source>
        <dbReference type="ARBA" id="ARBA00023015"/>
    </source>
</evidence>
<dbReference type="PANTHER" id="PTHR47782">
    <property type="entry name" value="ZN(II)2CYS6 TRANSCRIPTION FACTOR (EUROFUNG)-RELATED"/>
    <property type="match status" value="1"/>
</dbReference>
<evidence type="ECO:0000313" key="10">
    <source>
        <dbReference type="Proteomes" id="UP001161757"/>
    </source>
</evidence>
<proteinExistence type="predicted"/>
<evidence type="ECO:0000256" key="7">
    <source>
        <dbReference type="ARBA" id="ARBA00023242"/>
    </source>
</evidence>
<name>A0AAN6EQB5_EXODE</name>
<dbReference type="CDD" id="cd12148">
    <property type="entry name" value="fungal_TF_MHR"/>
    <property type="match status" value="1"/>
</dbReference>
<keyword evidence="2" id="KW-0479">Metal-binding</keyword>
<dbReference type="GO" id="GO:0008270">
    <property type="term" value="F:zinc ion binding"/>
    <property type="evidence" value="ECO:0007669"/>
    <property type="project" value="InterPro"/>
</dbReference>
<dbReference type="Gene3D" id="4.10.240.10">
    <property type="entry name" value="Zn(2)-C6 fungal-type DNA-binding domain"/>
    <property type="match status" value="1"/>
</dbReference>
<sequence>MPDQPLSPGRRASVPRTRVSRACVACQQKKQKCDGQTPSCNNCLRANRICVSQDPATKRRHPRGYLESLEQHNSLLENHVAFLERKIREMQPDTDIDLLQNTGTEQNVDVHQDTCSTHESSRSTVSPGDAGVAEVAEVRNDSNDSPHNFSNLELLCLQSAGAERHYFGASSAYSFTKMFSASLRAVRAQGPGMTMSGIADKSVQARPRATPAPLPGRAYTSMLTSAYFEQVHPQFPFLHRPTYLEWEEEVMTACEGGYTPNPTKAFFVFALCAVGALTGPLAGGSLPEGLYASAENLFEHVMQLNTLESIQAILCCAMYSIRSPVGVSVWMLSGLALRQCTELGLHRKIPWYKLDSNALRTQIRRRVFWCCYNLDRAMSVTLGRPQSITDNDIDVQFPLDIDDENITASGVLCEPRRSNLDPSTTMSAAIHTIRLRQIWARIQSSVYPQVGAGSTATPDSVILSLKRELDEWLDSSPSQLASNREHNNAFGSREWFEMMYHHSILLLHRYRLLSPQSDVPPATYLECAQSAALLCTGYRQFYISDRLTDTWAGLHNLFLGGVTFLYCLWSSPEVRAQFRLDKVSTTCTACAVVLAIMAERWAAAGPYRDAFDMLTNTTLTMLAERGTKSTEPTFPVFSISANDQFSGYLSHMAEVGIGASVEELLSSMLDY</sequence>
<organism evidence="9 10">
    <name type="scientific">Exophiala dermatitidis</name>
    <name type="common">Black yeast-like fungus</name>
    <name type="synonym">Wangiella dermatitidis</name>
    <dbReference type="NCBI Taxonomy" id="5970"/>
    <lineage>
        <taxon>Eukaryota</taxon>
        <taxon>Fungi</taxon>
        <taxon>Dikarya</taxon>
        <taxon>Ascomycota</taxon>
        <taxon>Pezizomycotina</taxon>
        <taxon>Eurotiomycetes</taxon>
        <taxon>Chaetothyriomycetidae</taxon>
        <taxon>Chaetothyriales</taxon>
        <taxon>Herpotrichiellaceae</taxon>
        <taxon>Exophiala</taxon>
    </lineage>
</organism>
<evidence type="ECO:0000259" key="8">
    <source>
        <dbReference type="PROSITE" id="PS50048"/>
    </source>
</evidence>
<dbReference type="GO" id="GO:0000981">
    <property type="term" value="F:DNA-binding transcription factor activity, RNA polymerase II-specific"/>
    <property type="evidence" value="ECO:0007669"/>
    <property type="project" value="InterPro"/>
</dbReference>
<evidence type="ECO:0000313" key="9">
    <source>
        <dbReference type="EMBL" id="KAJ8989373.1"/>
    </source>
</evidence>
<dbReference type="InterPro" id="IPR052202">
    <property type="entry name" value="Yeast_MetPath_Reg"/>
</dbReference>
<dbReference type="InterPro" id="IPR007219">
    <property type="entry name" value="XnlR_reg_dom"/>
</dbReference>
<evidence type="ECO:0000256" key="3">
    <source>
        <dbReference type="ARBA" id="ARBA00022833"/>
    </source>
</evidence>
<protein>
    <recommendedName>
        <fullName evidence="8">Zn(2)-C6 fungal-type domain-containing protein</fullName>
    </recommendedName>
</protein>
<reference evidence="9" key="1">
    <citation type="submission" date="2023-01" db="EMBL/GenBank/DDBJ databases">
        <title>Exophiala dermititidis isolated from Cystic Fibrosis Patient.</title>
        <authorList>
            <person name="Kurbessoian T."/>
            <person name="Crocker A."/>
            <person name="Murante D."/>
            <person name="Hogan D.A."/>
            <person name="Stajich J.E."/>
        </authorList>
    </citation>
    <scope>NUCLEOTIDE SEQUENCE</scope>
    <source>
        <strain evidence="9">Ex8</strain>
    </source>
</reference>
<dbReference type="InterPro" id="IPR001138">
    <property type="entry name" value="Zn2Cys6_DnaBD"/>
</dbReference>
<evidence type="ECO:0000256" key="1">
    <source>
        <dbReference type="ARBA" id="ARBA00004123"/>
    </source>
</evidence>
<dbReference type="EMBL" id="JAJGCB010000014">
    <property type="protein sequence ID" value="KAJ8989373.1"/>
    <property type="molecule type" value="Genomic_DNA"/>
</dbReference>